<evidence type="ECO:0000256" key="3">
    <source>
        <dbReference type="ARBA" id="ARBA00023274"/>
    </source>
</evidence>
<dbReference type="InterPro" id="IPR000509">
    <property type="entry name" value="Ribosomal_eL36"/>
</dbReference>
<accession>A0A7S1R7H3</accession>
<protein>
    <recommendedName>
        <fullName evidence="6">60S ribosomal protein L36</fullName>
    </recommendedName>
</protein>
<proteinExistence type="inferred from homology"/>
<name>A0A7S1R7H3_NEODS</name>
<keyword evidence="3" id="KW-0687">Ribonucleoprotein</keyword>
<sequence>MTTKTRQEPKARKANNGIIAGLDRGFQTTKRPRKVMANAKLALPHKRLRAVKAIIGDVVGLTPLDRRLVEMLRVGKEKRALKLAKKRLGNITHAKKRRSRMEDYIRTSAKKK</sequence>
<dbReference type="EMBL" id="HBGF01054878">
    <property type="protein sequence ID" value="CAD9158254.1"/>
    <property type="molecule type" value="Transcribed_RNA"/>
</dbReference>
<keyword evidence="2" id="KW-0689">Ribosomal protein</keyword>
<dbReference type="AlphaFoldDB" id="A0A7S1R7H3"/>
<dbReference type="GO" id="GO:1990904">
    <property type="term" value="C:ribonucleoprotein complex"/>
    <property type="evidence" value="ECO:0007669"/>
    <property type="project" value="UniProtKB-KW"/>
</dbReference>
<dbReference type="InterPro" id="IPR038097">
    <property type="entry name" value="Ribosomal_eL36_sf"/>
</dbReference>
<dbReference type="GO" id="GO:0006412">
    <property type="term" value="P:translation"/>
    <property type="evidence" value="ECO:0007669"/>
    <property type="project" value="InterPro"/>
</dbReference>
<evidence type="ECO:0000313" key="5">
    <source>
        <dbReference type="EMBL" id="CAD9158254.1"/>
    </source>
</evidence>
<reference evidence="5" key="1">
    <citation type="submission" date="2021-01" db="EMBL/GenBank/DDBJ databases">
        <authorList>
            <person name="Corre E."/>
            <person name="Pelletier E."/>
            <person name="Niang G."/>
            <person name="Scheremetjew M."/>
            <person name="Finn R."/>
            <person name="Kale V."/>
            <person name="Holt S."/>
            <person name="Cochrane G."/>
            <person name="Meng A."/>
            <person name="Brown T."/>
            <person name="Cohen L."/>
        </authorList>
    </citation>
    <scope>NUCLEOTIDE SEQUENCE</scope>
    <source>
        <strain evidence="5">CCAP 1951/1</strain>
    </source>
</reference>
<dbReference type="Pfam" id="PF01158">
    <property type="entry name" value="Ribosomal_L36e"/>
    <property type="match status" value="1"/>
</dbReference>
<dbReference type="Gene3D" id="1.10.10.1760">
    <property type="entry name" value="60S ribosomal protein L36"/>
    <property type="match status" value="1"/>
</dbReference>
<evidence type="ECO:0008006" key="6">
    <source>
        <dbReference type="Google" id="ProtNLM"/>
    </source>
</evidence>
<gene>
    <name evidence="5" type="ORF">NDES1114_LOCUS36702</name>
</gene>
<dbReference type="GO" id="GO:0003735">
    <property type="term" value="F:structural constituent of ribosome"/>
    <property type="evidence" value="ECO:0007669"/>
    <property type="project" value="InterPro"/>
</dbReference>
<dbReference type="GO" id="GO:0005840">
    <property type="term" value="C:ribosome"/>
    <property type="evidence" value="ECO:0007669"/>
    <property type="project" value="UniProtKB-KW"/>
</dbReference>
<evidence type="ECO:0000256" key="2">
    <source>
        <dbReference type="ARBA" id="ARBA00022980"/>
    </source>
</evidence>
<comment type="similarity">
    <text evidence="1">Belongs to the eukaryotic ribosomal protein eL36 family.</text>
</comment>
<feature type="region of interest" description="Disordered" evidence="4">
    <location>
        <begin position="93"/>
        <end position="112"/>
    </location>
</feature>
<dbReference type="PANTHER" id="PTHR10114">
    <property type="entry name" value="60S RIBOSOMAL PROTEIN L36"/>
    <property type="match status" value="1"/>
</dbReference>
<organism evidence="5">
    <name type="scientific">Neobodo designis</name>
    <name type="common">Flagellated protozoan</name>
    <name type="synonym">Bodo designis</name>
    <dbReference type="NCBI Taxonomy" id="312471"/>
    <lineage>
        <taxon>Eukaryota</taxon>
        <taxon>Discoba</taxon>
        <taxon>Euglenozoa</taxon>
        <taxon>Kinetoplastea</taxon>
        <taxon>Metakinetoplastina</taxon>
        <taxon>Neobodonida</taxon>
        <taxon>Neobodo</taxon>
    </lineage>
</organism>
<dbReference type="FunFam" id="1.10.10.1760:FF:000001">
    <property type="entry name" value="60S ribosomal protein L36"/>
    <property type="match status" value="1"/>
</dbReference>
<evidence type="ECO:0000256" key="4">
    <source>
        <dbReference type="SAM" id="MobiDB-lite"/>
    </source>
</evidence>
<evidence type="ECO:0000256" key="1">
    <source>
        <dbReference type="ARBA" id="ARBA00006509"/>
    </source>
</evidence>